<organism evidence="2 3">
    <name type="scientific">Gomphillus americanus</name>
    <dbReference type="NCBI Taxonomy" id="1940652"/>
    <lineage>
        <taxon>Eukaryota</taxon>
        <taxon>Fungi</taxon>
        <taxon>Dikarya</taxon>
        <taxon>Ascomycota</taxon>
        <taxon>Pezizomycotina</taxon>
        <taxon>Lecanoromycetes</taxon>
        <taxon>OSLEUM clade</taxon>
        <taxon>Ostropomycetidae</taxon>
        <taxon>Ostropales</taxon>
        <taxon>Graphidaceae</taxon>
        <taxon>Gomphilloideae</taxon>
        <taxon>Gomphillus</taxon>
    </lineage>
</organism>
<evidence type="ECO:0000256" key="1">
    <source>
        <dbReference type="SAM" id="MobiDB-lite"/>
    </source>
</evidence>
<evidence type="ECO:0000313" key="2">
    <source>
        <dbReference type="EMBL" id="CAF9905507.1"/>
    </source>
</evidence>
<dbReference type="EMBL" id="CAJPDQ010000002">
    <property type="protein sequence ID" value="CAF9905507.1"/>
    <property type="molecule type" value="Genomic_DNA"/>
</dbReference>
<evidence type="ECO:0000313" key="3">
    <source>
        <dbReference type="Proteomes" id="UP000664169"/>
    </source>
</evidence>
<keyword evidence="3" id="KW-1185">Reference proteome</keyword>
<dbReference type="OrthoDB" id="5359669at2759"/>
<name>A0A8H3EK46_9LECA</name>
<proteinExistence type="predicted"/>
<protein>
    <submittedName>
        <fullName evidence="2">Uncharacterized protein</fullName>
    </submittedName>
</protein>
<dbReference type="Proteomes" id="UP000664169">
    <property type="component" value="Unassembled WGS sequence"/>
</dbReference>
<reference evidence="2" key="1">
    <citation type="submission" date="2021-03" db="EMBL/GenBank/DDBJ databases">
        <authorList>
            <person name="Tagirdzhanova G."/>
        </authorList>
    </citation>
    <scope>NUCLEOTIDE SEQUENCE</scope>
</reference>
<sequence>MDSQYSSSSPTLFYTPSEKHQFDFMPTEHFVQSPLSQWNTSTSTDFSVISKSKRPALVPNSSRKRSRDRIDEEDLAFGPTETDGMAKMEVIEEPIYGPGMTLLNPSTGTPISAESQSGTWLEERAEEELIAEQKRVEAQRPILRPSKSSRLDLSIVQSESPIASVELPSIDPASAMLGVGWKVMSSTDEDMQKAIRGWAKYIENHYPLNGVQILSKSESKEAFLVQSDEGYWLFKEDLDEGRLVSISWQGCVAGLTSVPTTFEGSSVLTAQRSPSPVRDDPYNVVAAEVTTGMDLD</sequence>
<comment type="caution">
    <text evidence="2">The sequence shown here is derived from an EMBL/GenBank/DDBJ whole genome shotgun (WGS) entry which is preliminary data.</text>
</comment>
<dbReference type="AlphaFoldDB" id="A0A8H3EK46"/>
<feature type="region of interest" description="Disordered" evidence="1">
    <location>
        <begin position="52"/>
        <end position="80"/>
    </location>
</feature>
<gene>
    <name evidence="2" type="ORF">GOMPHAMPRED_003233</name>
</gene>
<accession>A0A8H3EK46</accession>